<dbReference type="HOGENOM" id="CLU_062332_0_0_1"/>
<organism evidence="1">
    <name type="scientific">Albugo laibachii Nc14</name>
    <dbReference type="NCBI Taxonomy" id="890382"/>
    <lineage>
        <taxon>Eukaryota</taxon>
        <taxon>Sar</taxon>
        <taxon>Stramenopiles</taxon>
        <taxon>Oomycota</taxon>
        <taxon>Peronosporomycetes</taxon>
        <taxon>Albuginales</taxon>
        <taxon>Albuginaceae</taxon>
        <taxon>Albugo</taxon>
    </lineage>
</organism>
<protein>
    <submittedName>
        <fullName evidence="1">AlNc14C116G6546 protein</fullName>
    </submittedName>
</protein>
<evidence type="ECO:0000313" key="1">
    <source>
        <dbReference type="EMBL" id="CCA21257.1"/>
    </source>
</evidence>
<name>F0WJ11_9STRA</name>
<dbReference type="AlphaFoldDB" id="F0WJ11"/>
<reference evidence="1" key="1">
    <citation type="journal article" date="2011" name="PLoS Biol.">
        <title>Gene gain and loss during evolution of obligate parasitism in the white rust pathogen of Arabidopsis thaliana.</title>
        <authorList>
            <person name="Kemen E."/>
            <person name="Gardiner A."/>
            <person name="Schultz-Larsen T."/>
            <person name="Kemen A.C."/>
            <person name="Balmuth A.L."/>
            <person name="Robert-Seilaniantz A."/>
            <person name="Bailey K."/>
            <person name="Holub E."/>
            <person name="Studholme D.J."/>
            <person name="Maclean D."/>
            <person name="Jones J.D."/>
        </authorList>
    </citation>
    <scope>NUCLEOTIDE SEQUENCE</scope>
</reference>
<sequence length="377" mass="42185">MVFLTIMDIDFGSGWHVIGFKPRQSYFNPRDQRSVSAAHEINVRAFMVVVLLMITSRIGRIGRGRQSRLELFLRCTKPFCTAKTALSTSKPEAEASDDYKPGFFSRNPAVTLGGIALGIGLYLYRNAHNKSKFAALQEPFTEDAVISPYEAWELRSKNNLTEATFTLLCEDIFRSFPTRKATVKELDQFTASKLAEVCPNGLQKAHHLERVLALIEKDASGKVDIDAFLVALSLAVKGAVEDRLRCIYKIATLADASLVTDNISERSSEDDPEEMSDIVSRSSVEKILGLLLLTSQIPSEKRVVQKDQANYFLKDYEVASPCALLQAAIQANEKQNDNPRLQSAESISFEEFSRLFRGKDICVWGECFSSTKKKMKN</sequence>
<proteinExistence type="predicted"/>
<gene>
    <name evidence="1" type="primary">AlNc14C116G6546</name>
    <name evidence="1" type="ORF">ALNC14_074000</name>
</gene>
<accession>F0WJ11</accession>
<dbReference type="EMBL" id="FR824161">
    <property type="protein sequence ID" value="CCA21257.1"/>
    <property type="molecule type" value="Genomic_DNA"/>
</dbReference>
<reference evidence="1" key="2">
    <citation type="submission" date="2011-02" db="EMBL/GenBank/DDBJ databases">
        <authorList>
            <person name="MacLean D."/>
        </authorList>
    </citation>
    <scope>NUCLEOTIDE SEQUENCE</scope>
</reference>
<dbReference type="Gene3D" id="1.10.238.10">
    <property type="entry name" value="EF-hand"/>
    <property type="match status" value="1"/>
</dbReference>